<dbReference type="InterPro" id="IPR000850">
    <property type="entry name" value="Adenylat/UMP-CMP_kin"/>
</dbReference>
<feature type="binding site" evidence="26">
    <location>
        <begin position="121"/>
        <end position="124"/>
    </location>
    <ligand>
        <name>a ribonucleoside 5'-phosphate</name>
        <dbReference type="ChEBI" id="CHEBI:58043"/>
    </ligand>
</feature>
<comment type="catalytic activity">
    <reaction evidence="23">
        <text>dGDP + ATP = dGTP + ADP</text>
        <dbReference type="Rhea" id="RHEA:27690"/>
        <dbReference type="ChEBI" id="CHEBI:30616"/>
        <dbReference type="ChEBI" id="CHEBI:58595"/>
        <dbReference type="ChEBI" id="CHEBI:61429"/>
        <dbReference type="ChEBI" id="CHEBI:456216"/>
        <dbReference type="EC" id="2.7.4.6"/>
    </reaction>
</comment>
<evidence type="ECO:0000256" key="26">
    <source>
        <dbReference type="HAMAP-Rule" id="MF_03172"/>
    </source>
</evidence>
<comment type="catalytic activity">
    <reaction evidence="1 26">
        <text>a 2'-deoxyribonucleoside 5'-diphosphate + ATP = a 2'-deoxyribonucleoside 5'-triphosphate + ADP</text>
        <dbReference type="Rhea" id="RHEA:44640"/>
        <dbReference type="ChEBI" id="CHEBI:30616"/>
        <dbReference type="ChEBI" id="CHEBI:61560"/>
        <dbReference type="ChEBI" id="CHEBI:73316"/>
        <dbReference type="ChEBI" id="CHEBI:456216"/>
        <dbReference type="EC" id="2.7.4.6"/>
    </reaction>
</comment>
<dbReference type="GO" id="GO:0006221">
    <property type="term" value="P:pyrimidine nucleotide biosynthetic process"/>
    <property type="evidence" value="ECO:0007669"/>
    <property type="project" value="UniProtKB-UniRule"/>
</dbReference>
<comment type="catalytic activity">
    <reaction evidence="20 26">
        <text>UMP + ATP = UDP + ADP</text>
        <dbReference type="Rhea" id="RHEA:24400"/>
        <dbReference type="ChEBI" id="CHEBI:30616"/>
        <dbReference type="ChEBI" id="CHEBI:57865"/>
        <dbReference type="ChEBI" id="CHEBI:58223"/>
        <dbReference type="ChEBI" id="CHEBI:456216"/>
        <dbReference type="EC" id="2.7.4.14"/>
    </reaction>
</comment>
<comment type="function">
    <text evidence="26">Catalyzes the phosphorylation of pyrimidine nucleoside monophosphates at the expense of ATP. Plays an important role in de novo pyrimidine nucleotide biosynthesis. Has preference for UMP and CMP as phosphate acceptors. Also displays broad nucleoside diphosphate kinase activity.</text>
</comment>
<evidence type="ECO:0000256" key="3">
    <source>
        <dbReference type="ARBA" id="ARBA00000937"/>
    </source>
</evidence>
<feature type="binding site" evidence="26">
    <location>
        <position position="179"/>
    </location>
    <ligand>
        <name>a ribonucleoside 5'-phosphate</name>
        <dbReference type="ChEBI" id="CHEBI:58043"/>
    </ligand>
</feature>
<dbReference type="OrthoDB" id="442176at2759"/>
<evidence type="ECO:0000313" key="28">
    <source>
        <dbReference type="RefSeq" id="XP_038820197.1"/>
    </source>
</evidence>
<dbReference type="PRINTS" id="PR00094">
    <property type="entry name" value="ADENYLTKNASE"/>
</dbReference>
<dbReference type="HAMAP" id="MF_00235">
    <property type="entry name" value="Adenylate_kinase_Adk"/>
    <property type="match status" value="1"/>
</dbReference>
<comment type="subunit">
    <text evidence="26">Monomer.</text>
</comment>
<comment type="catalytic activity">
    <reaction evidence="17">
        <text>UDP + ATP = UTP + ADP</text>
        <dbReference type="Rhea" id="RHEA:25098"/>
        <dbReference type="ChEBI" id="CHEBI:30616"/>
        <dbReference type="ChEBI" id="CHEBI:46398"/>
        <dbReference type="ChEBI" id="CHEBI:58223"/>
        <dbReference type="ChEBI" id="CHEBI:456216"/>
        <dbReference type="EC" id="2.7.4.6"/>
    </reaction>
</comment>
<keyword evidence="11 26" id="KW-0539">Nucleus</keyword>
<comment type="catalytic activity">
    <reaction evidence="15">
        <text>dAMP + dATP = 2 dADP</text>
        <dbReference type="Rhea" id="RHEA:78311"/>
        <dbReference type="ChEBI" id="CHEBI:57667"/>
        <dbReference type="ChEBI" id="CHEBI:58245"/>
        <dbReference type="ChEBI" id="CHEBI:61404"/>
    </reaction>
</comment>
<feature type="binding site" evidence="26">
    <location>
        <position position="207"/>
    </location>
    <ligand>
        <name>ATP</name>
        <dbReference type="ChEBI" id="CHEBI:30616"/>
    </ligand>
</feature>
<dbReference type="NCBIfam" id="TIGR01359">
    <property type="entry name" value="UMP_CMP_kin_fam"/>
    <property type="match status" value="1"/>
</dbReference>
<comment type="catalytic activity">
    <reaction evidence="22">
        <text>dTDP + GTP = dTTP + GDP</text>
        <dbReference type="Rhea" id="RHEA:79867"/>
        <dbReference type="ChEBI" id="CHEBI:37565"/>
        <dbReference type="ChEBI" id="CHEBI:37568"/>
        <dbReference type="ChEBI" id="CHEBI:58189"/>
        <dbReference type="ChEBI" id="CHEBI:58369"/>
    </reaction>
</comment>
<comment type="subcellular location">
    <subcellularLocation>
        <location evidence="4 26">Cytoplasm</location>
    </subcellularLocation>
    <subcellularLocation>
        <location evidence="26">Nucleus</location>
    </subcellularLocation>
    <text evidence="26">Predominantly nuclear.</text>
</comment>
<reference evidence="28" key="1">
    <citation type="submission" date="2025-08" db="UniProtKB">
        <authorList>
            <consortium name="RefSeq"/>
        </authorList>
    </citation>
    <scope>IDENTIFICATION</scope>
    <source>
        <tissue evidence="28">White muscle</tissue>
    </source>
</reference>
<evidence type="ECO:0000256" key="18">
    <source>
        <dbReference type="ARBA" id="ARBA00047439"/>
    </source>
</evidence>
<evidence type="ECO:0000256" key="15">
    <source>
        <dbReference type="ARBA" id="ARBA00045110"/>
    </source>
</evidence>
<dbReference type="Gene3D" id="3.40.50.300">
    <property type="entry name" value="P-loop containing nucleotide triphosphate hydrolases"/>
    <property type="match status" value="1"/>
</dbReference>
<dbReference type="GO" id="GO:0005737">
    <property type="term" value="C:cytoplasm"/>
    <property type="evidence" value="ECO:0007669"/>
    <property type="project" value="UniProtKB-SubCell"/>
</dbReference>
<evidence type="ECO:0000256" key="6">
    <source>
        <dbReference type="ARBA" id="ARBA00022679"/>
    </source>
</evidence>
<dbReference type="FunFam" id="3.40.50.300:FF:000315">
    <property type="entry name" value="Adenylate kinase 1"/>
    <property type="match status" value="1"/>
</dbReference>
<feature type="binding site" evidence="26">
    <location>
        <begin position="89"/>
        <end position="91"/>
    </location>
    <ligand>
        <name>a ribonucleoside 5'-phosphate</name>
        <dbReference type="ChEBI" id="CHEBI:58043"/>
    </ligand>
</feature>
<comment type="catalytic activity">
    <reaction evidence="24">
        <text>dAMP + ATP = dADP + ADP</text>
        <dbReference type="Rhea" id="RHEA:23100"/>
        <dbReference type="ChEBI" id="CHEBI:30616"/>
        <dbReference type="ChEBI" id="CHEBI:57667"/>
        <dbReference type="ChEBI" id="CHEBI:58245"/>
        <dbReference type="ChEBI" id="CHEBI:456216"/>
    </reaction>
</comment>
<comment type="catalytic activity">
    <reaction evidence="26">
        <text>CMP + ATP = CDP + ADP</text>
        <dbReference type="Rhea" id="RHEA:11600"/>
        <dbReference type="ChEBI" id="CHEBI:30616"/>
        <dbReference type="ChEBI" id="CHEBI:58069"/>
        <dbReference type="ChEBI" id="CHEBI:60377"/>
        <dbReference type="ChEBI" id="CHEBI:456216"/>
        <dbReference type="EC" id="2.7.4.14"/>
    </reaction>
</comment>
<keyword evidence="6 26" id="KW-0808">Transferase</keyword>
<comment type="similarity">
    <text evidence="26">Belongs to the adenylate kinase family. UMP-CMP kinase subfamily.</text>
</comment>
<dbReference type="GO" id="GO:0004017">
    <property type="term" value="F:AMP kinase activity"/>
    <property type="evidence" value="ECO:0007669"/>
    <property type="project" value="UniProtKB-EC"/>
</dbReference>
<feature type="binding site" evidence="26">
    <location>
        <begin position="41"/>
        <end position="46"/>
    </location>
    <ligand>
        <name>ATP</name>
        <dbReference type="ChEBI" id="CHEBI:30616"/>
    </ligand>
</feature>
<comment type="cofactor">
    <cofactor evidence="26">
        <name>Mg(2+)</name>
        <dbReference type="ChEBI" id="CHEBI:18420"/>
    </cofactor>
    <text evidence="26">Binds 1 Mg(2+) ion per monomer.</text>
</comment>
<dbReference type="GeneID" id="120020563"/>
<comment type="catalytic activity">
    <reaction evidence="19">
        <text>dATP + AMP = dADP + ADP</text>
        <dbReference type="Rhea" id="RHEA:79899"/>
        <dbReference type="ChEBI" id="CHEBI:57667"/>
        <dbReference type="ChEBI" id="CHEBI:61404"/>
        <dbReference type="ChEBI" id="CHEBI:456215"/>
        <dbReference type="ChEBI" id="CHEBI:456216"/>
    </reaction>
</comment>
<dbReference type="PROSITE" id="PS00113">
    <property type="entry name" value="ADENYLATE_KINASE"/>
    <property type="match status" value="1"/>
</dbReference>
<dbReference type="InterPro" id="IPR006266">
    <property type="entry name" value="UMP_CMP_kinase"/>
</dbReference>
<keyword evidence="8 26" id="KW-0418">Kinase</keyword>
<evidence type="ECO:0000256" key="16">
    <source>
        <dbReference type="ARBA" id="ARBA00045111"/>
    </source>
</evidence>
<evidence type="ECO:0000256" key="11">
    <source>
        <dbReference type="ARBA" id="ARBA00023242"/>
    </source>
</evidence>
<evidence type="ECO:0000256" key="8">
    <source>
        <dbReference type="ARBA" id="ARBA00022777"/>
    </source>
</evidence>
<evidence type="ECO:0000256" key="9">
    <source>
        <dbReference type="ARBA" id="ARBA00022840"/>
    </source>
</evidence>
<dbReference type="GO" id="GO:0004550">
    <property type="term" value="F:nucleoside diphosphate kinase activity"/>
    <property type="evidence" value="ECO:0007669"/>
    <property type="project" value="UniProtKB-EC"/>
</dbReference>
<evidence type="ECO:0000256" key="12">
    <source>
        <dbReference type="ARBA" id="ARBA00045073"/>
    </source>
</evidence>
<gene>
    <name evidence="28" type="primary">LOC120020563</name>
    <name evidence="26" type="synonym">CMPK</name>
    <name evidence="26" type="synonym">CMPK1</name>
</gene>
<feature type="binding site" evidence="26">
    <location>
        <position position="67"/>
    </location>
    <ligand>
        <name>a ribonucleoside 5'-phosphate</name>
        <dbReference type="ChEBI" id="CHEBI:58043"/>
    </ligand>
</feature>
<dbReference type="SUPFAM" id="SSF52540">
    <property type="entry name" value="P-loop containing nucleoside triphosphate hydrolases"/>
    <property type="match status" value="1"/>
</dbReference>
<dbReference type="HAMAP" id="MF_03172">
    <property type="entry name" value="Adenylate_kinase_UMP_CMP_kin"/>
    <property type="match status" value="1"/>
</dbReference>
<feature type="region of interest" description="LID" evidence="26">
    <location>
        <begin position="161"/>
        <end position="171"/>
    </location>
</feature>
<dbReference type="EC" id="2.7.4.14" evidence="26"/>
<comment type="catalytic activity">
    <reaction evidence="18">
        <text>GTP + UDP = UTP + GDP</text>
        <dbReference type="Rhea" id="RHEA:79863"/>
        <dbReference type="ChEBI" id="CHEBI:37565"/>
        <dbReference type="ChEBI" id="CHEBI:46398"/>
        <dbReference type="ChEBI" id="CHEBI:58189"/>
        <dbReference type="ChEBI" id="CHEBI:58223"/>
    </reaction>
</comment>
<comment type="catalytic activity">
    <reaction evidence="25">
        <text>thiamine diphosphate + ADP = thiamine triphosphate + AMP</text>
        <dbReference type="Rhea" id="RHEA:69180"/>
        <dbReference type="ChEBI" id="CHEBI:58937"/>
        <dbReference type="ChEBI" id="CHEBI:58938"/>
        <dbReference type="ChEBI" id="CHEBI:456215"/>
        <dbReference type="ChEBI" id="CHEBI:456216"/>
    </reaction>
</comment>
<evidence type="ECO:0000256" key="7">
    <source>
        <dbReference type="ARBA" id="ARBA00022741"/>
    </source>
</evidence>
<comment type="catalytic activity">
    <reaction evidence="2">
        <text>AMP + ATP = 2 ADP</text>
        <dbReference type="Rhea" id="RHEA:12973"/>
        <dbReference type="ChEBI" id="CHEBI:30616"/>
        <dbReference type="ChEBI" id="CHEBI:456215"/>
        <dbReference type="ChEBI" id="CHEBI:456216"/>
        <dbReference type="EC" id="2.7.4.3"/>
    </reaction>
</comment>
<sequence>MSFRLLSSLSAKLRSVVYRAATVALIDMKKAQVVFVLGGPGSGKGTQCVRIVENYGYTHLSAGDLLRAERSREGSEFGQLIDNHIKDGKIVPFEITIKLLKKAMEETRRLDEKKIHFLIDGFPRNEENLQGWTTIMDGEADVKFVLFFDCSNEVCINRCVERGKSSGRTDDNRASLEKRIQTYLQSTRPVISLYEKQGKVRTVDASCAVDKVFANVKTILDKEI</sequence>
<feature type="binding site" evidence="26">
    <location>
        <position position="168"/>
    </location>
    <ligand>
        <name>a ribonucleoside 5'-phosphate</name>
        <dbReference type="ChEBI" id="CHEBI:58043"/>
    </ligand>
</feature>
<dbReference type="InterPro" id="IPR027417">
    <property type="entry name" value="P-loop_NTPase"/>
</dbReference>
<comment type="catalytic activity">
    <reaction evidence="12">
        <text>dADP + GTP = dATP + GDP</text>
        <dbReference type="Rhea" id="RHEA:79871"/>
        <dbReference type="ChEBI" id="CHEBI:37565"/>
        <dbReference type="ChEBI" id="CHEBI:57667"/>
        <dbReference type="ChEBI" id="CHEBI:58189"/>
        <dbReference type="ChEBI" id="CHEBI:61404"/>
    </reaction>
</comment>
<evidence type="ECO:0000256" key="2">
    <source>
        <dbReference type="ARBA" id="ARBA00000582"/>
    </source>
</evidence>
<evidence type="ECO:0000256" key="19">
    <source>
        <dbReference type="ARBA" id="ARBA00047801"/>
    </source>
</evidence>
<comment type="catalytic activity">
    <reaction evidence="26">
        <text>dCMP + ATP = dCDP + ADP</text>
        <dbReference type="Rhea" id="RHEA:25094"/>
        <dbReference type="ChEBI" id="CHEBI:30616"/>
        <dbReference type="ChEBI" id="CHEBI:57566"/>
        <dbReference type="ChEBI" id="CHEBI:58593"/>
        <dbReference type="ChEBI" id="CHEBI:456216"/>
        <dbReference type="EC" id="2.7.4.14"/>
    </reaction>
</comment>
<dbReference type="GO" id="GO:0005634">
    <property type="term" value="C:nucleus"/>
    <property type="evidence" value="ECO:0007669"/>
    <property type="project" value="UniProtKB-SubCell"/>
</dbReference>
<keyword evidence="9 26" id="KW-0067">ATP-binding</keyword>
<comment type="domain">
    <text evidence="26">Consists of three domains, a large central CORE domain and two small peripheral domains, NMPbind and LID, which undergo movements during catalysis. The LID domain closes over the site of phosphoryl transfer upon ATP binding. Assembling and dissambling the active center during each catalytic cycle provides an effective means to prevent ATP hydrolysis.</text>
</comment>
<dbReference type="CDD" id="cd01428">
    <property type="entry name" value="ADK"/>
    <property type="match status" value="1"/>
</dbReference>
<evidence type="ECO:0000256" key="1">
    <source>
        <dbReference type="ARBA" id="ARBA00000082"/>
    </source>
</evidence>
<evidence type="ECO:0000256" key="25">
    <source>
        <dbReference type="ARBA" id="ARBA00048851"/>
    </source>
</evidence>
<keyword evidence="27" id="KW-1185">Reference proteome</keyword>
<dbReference type="Pfam" id="PF00406">
    <property type="entry name" value="ADK"/>
    <property type="match status" value="1"/>
</dbReference>
<dbReference type="AlphaFoldDB" id="A0A8U0P8G6"/>
<feature type="binding site" evidence="26">
    <location>
        <position position="128"/>
    </location>
    <ligand>
        <name>CMP</name>
        <dbReference type="ChEBI" id="CHEBI:60377"/>
    </ligand>
</feature>
<comment type="catalytic activity">
    <reaction evidence="14">
        <text>a ribonucleoside 5'-phosphate + ATP = a ribonucleoside 5'-diphosphate + ADP</text>
        <dbReference type="Rhea" id="RHEA:24036"/>
        <dbReference type="ChEBI" id="CHEBI:30616"/>
        <dbReference type="ChEBI" id="CHEBI:57930"/>
        <dbReference type="ChEBI" id="CHEBI:58043"/>
        <dbReference type="ChEBI" id="CHEBI:456216"/>
        <dbReference type="EC" id="2.7.4.4"/>
    </reaction>
</comment>
<organism evidence="27 28">
    <name type="scientific">Salvelinus namaycush</name>
    <name type="common">Lake trout</name>
    <name type="synonym">Salmo namaycush</name>
    <dbReference type="NCBI Taxonomy" id="8040"/>
    <lineage>
        <taxon>Eukaryota</taxon>
        <taxon>Metazoa</taxon>
        <taxon>Chordata</taxon>
        <taxon>Craniata</taxon>
        <taxon>Vertebrata</taxon>
        <taxon>Euteleostomi</taxon>
        <taxon>Actinopterygii</taxon>
        <taxon>Neopterygii</taxon>
        <taxon>Teleostei</taxon>
        <taxon>Protacanthopterygii</taxon>
        <taxon>Salmoniformes</taxon>
        <taxon>Salmonidae</taxon>
        <taxon>Salmoninae</taxon>
        <taxon>Salvelinus</taxon>
    </lineage>
</organism>
<keyword evidence="7 26" id="KW-0547">Nucleotide-binding</keyword>
<dbReference type="InterPro" id="IPR033690">
    <property type="entry name" value="Adenylat_kinase_CS"/>
</dbReference>
<dbReference type="Proteomes" id="UP000808372">
    <property type="component" value="Chromosome 25"/>
</dbReference>
<evidence type="ECO:0000256" key="17">
    <source>
        <dbReference type="ARBA" id="ARBA00047390"/>
    </source>
</evidence>
<evidence type="ECO:0000256" key="5">
    <source>
        <dbReference type="ARBA" id="ARBA00022490"/>
    </source>
</evidence>
<feature type="region of interest" description="NMPbind" evidence="26">
    <location>
        <begin position="61"/>
        <end position="91"/>
    </location>
</feature>
<comment type="catalytic activity">
    <reaction evidence="21">
        <text>GDP + ATP = GTP + ADP</text>
        <dbReference type="Rhea" id="RHEA:27686"/>
        <dbReference type="ChEBI" id="CHEBI:30616"/>
        <dbReference type="ChEBI" id="CHEBI:37565"/>
        <dbReference type="ChEBI" id="CHEBI:58189"/>
        <dbReference type="ChEBI" id="CHEBI:456216"/>
        <dbReference type="EC" id="2.7.4.6"/>
    </reaction>
</comment>
<evidence type="ECO:0000256" key="21">
    <source>
        <dbReference type="ARBA" id="ARBA00048564"/>
    </source>
</evidence>
<dbReference type="GO" id="GO:0005524">
    <property type="term" value="F:ATP binding"/>
    <property type="evidence" value="ECO:0007669"/>
    <property type="project" value="UniProtKB-KW"/>
</dbReference>
<evidence type="ECO:0000256" key="4">
    <source>
        <dbReference type="ARBA" id="ARBA00004496"/>
    </source>
</evidence>
<feature type="binding site" evidence="26">
    <location>
        <position position="162"/>
    </location>
    <ligand>
        <name>ATP</name>
        <dbReference type="ChEBI" id="CHEBI:30616"/>
    </ligand>
</feature>
<evidence type="ECO:0000256" key="10">
    <source>
        <dbReference type="ARBA" id="ARBA00022975"/>
    </source>
</evidence>
<evidence type="ECO:0000313" key="27">
    <source>
        <dbReference type="Proteomes" id="UP000808372"/>
    </source>
</evidence>
<dbReference type="KEGG" id="snh:120020563"/>
<dbReference type="EC" id="2.7.4.6" evidence="26"/>
<evidence type="ECO:0000256" key="23">
    <source>
        <dbReference type="ARBA" id="ARBA00048759"/>
    </source>
</evidence>
<keyword evidence="10 26" id="KW-0665">Pyrimidine biosynthesis</keyword>
<evidence type="ECO:0000256" key="24">
    <source>
        <dbReference type="ARBA" id="ARBA00048824"/>
    </source>
</evidence>
<comment type="catalytic activity">
    <reaction evidence="13">
        <text>dCDP + GTP = dCTP + GDP</text>
        <dbReference type="Rhea" id="RHEA:79875"/>
        <dbReference type="ChEBI" id="CHEBI:37565"/>
        <dbReference type="ChEBI" id="CHEBI:58189"/>
        <dbReference type="ChEBI" id="CHEBI:58593"/>
        <dbReference type="ChEBI" id="CHEBI:61481"/>
    </reaction>
</comment>
<comment type="catalytic activity">
    <reaction evidence="3 26">
        <text>a ribonucleoside 5'-diphosphate + ATP = a ribonucleoside 5'-triphosphate + ADP</text>
        <dbReference type="Rhea" id="RHEA:18113"/>
        <dbReference type="ChEBI" id="CHEBI:30616"/>
        <dbReference type="ChEBI" id="CHEBI:57930"/>
        <dbReference type="ChEBI" id="CHEBI:61557"/>
        <dbReference type="ChEBI" id="CHEBI:456216"/>
        <dbReference type="EC" id="2.7.4.6"/>
    </reaction>
</comment>
<evidence type="ECO:0000256" key="14">
    <source>
        <dbReference type="ARBA" id="ARBA00045096"/>
    </source>
</evidence>
<evidence type="ECO:0000256" key="22">
    <source>
        <dbReference type="ARBA" id="ARBA00048620"/>
    </source>
</evidence>
<accession>A0A8U0P8G6</accession>
<dbReference type="GO" id="GO:0006207">
    <property type="term" value="P:'de novo' pyrimidine nucleobase biosynthetic process"/>
    <property type="evidence" value="ECO:0007669"/>
    <property type="project" value="InterPro"/>
</dbReference>
<evidence type="ECO:0000256" key="13">
    <source>
        <dbReference type="ARBA" id="ARBA00045094"/>
    </source>
</evidence>
<name>A0A8U0P8G6_SALNM</name>
<keyword evidence="5 26" id="KW-0963">Cytoplasm</keyword>
<comment type="catalytic activity">
    <reaction evidence="16">
        <text>CDP + GTP = CTP + GDP</text>
        <dbReference type="Rhea" id="RHEA:79859"/>
        <dbReference type="ChEBI" id="CHEBI:37563"/>
        <dbReference type="ChEBI" id="CHEBI:37565"/>
        <dbReference type="ChEBI" id="CHEBI:58069"/>
        <dbReference type="ChEBI" id="CHEBI:58189"/>
    </reaction>
</comment>
<proteinExistence type="inferred from homology"/>
<dbReference type="PANTHER" id="PTHR23359">
    <property type="entry name" value="NUCLEOTIDE KINASE"/>
    <property type="match status" value="1"/>
</dbReference>
<dbReference type="RefSeq" id="XP_038820197.1">
    <property type="nucleotide sequence ID" value="XM_038964269.1"/>
</dbReference>
<evidence type="ECO:0000256" key="20">
    <source>
        <dbReference type="ARBA" id="ARBA00048116"/>
    </source>
</evidence>
<protein>
    <recommendedName>
        <fullName evidence="26">UMP-CMP kinase</fullName>
        <ecNumber evidence="26">2.7.4.14</ecNumber>
    </recommendedName>
    <alternativeName>
        <fullName evidence="26">Deoxycytidylate kinase</fullName>
        <shortName evidence="26">CK</shortName>
        <shortName evidence="26">dCMP kinase</shortName>
    </alternativeName>
    <alternativeName>
        <fullName evidence="26">Nucleoside-diphosphate kinase</fullName>
        <ecNumber evidence="26">2.7.4.6</ecNumber>
    </alternativeName>
    <alternativeName>
        <fullName evidence="26">Uridine monophosphate/cytidine monophosphate kinase</fullName>
        <shortName evidence="26">UMP/CMP kinase</shortName>
        <shortName evidence="26">UMP/CMPK</shortName>
    </alternativeName>
</protein>